<name>A0A6C0I9M2_9ZZZZ</name>
<organism evidence="1">
    <name type="scientific">viral metagenome</name>
    <dbReference type="NCBI Taxonomy" id="1070528"/>
    <lineage>
        <taxon>unclassified sequences</taxon>
        <taxon>metagenomes</taxon>
        <taxon>organismal metagenomes</taxon>
    </lineage>
</organism>
<evidence type="ECO:0000313" key="1">
    <source>
        <dbReference type="EMBL" id="QHT89300.1"/>
    </source>
</evidence>
<dbReference type="EMBL" id="MN740138">
    <property type="protein sequence ID" value="QHT89300.1"/>
    <property type="molecule type" value="Genomic_DNA"/>
</dbReference>
<proteinExistence type="predicted"/>
<reference evidence="1" key="1">
    <citation type="journal article" date="2020" name="Nature">
        <title>Giant virus diversity and host interactions through global metagenomics.</title>
        <authorList>
            <person name="Schulz F."/>
            <person name="Roux S."/>
            <person name="Paez-Espino D."/>
            <person name="Jungbluth S."/>
            <person name="Walsh D.A."/>
            <person name="Denef V.J."/>
            <person name="McMahon K.D."/>
            <person name="Konstantinidis K.T."/>
            <person name="Eloe-Fadrosh E.A."/>
            <person name="Kyrpides N.C."/>
            <person name="Woyke T."/>
        </authorList>
    </citation>
    <scope>NUCLEOTIDE SEQUENCE</scope>
    <source>
        <strain evidence="1">GVMAG-M-3300023184-53</strain>
    </source>
</reference>
<dbReference type="AlphaFoldDB" id="A0A6C0I9M2"/>
<sequence>MNINEIKNSKILNKDTKYIILSKFYQNQIKDLLHIMSLDISRMYNKELKNQPLYLKKSFTSFPKKISMNTQKLFNHVNGKLDKLSLQNLFYISLIPRGNYFLDLDVFNNNYKNNLYCFSSIFNNIIIKKFEKYTRELYLLKTQLKNLE</sequence>
<accession>A0A6C0I9M2</accession>
<protein>
    <submittedName>
        <fullName evidence="1">Uncharacterized protein</fullName>
    </submittedName>
</protein>